<evidence type="ECO:0000313" key="2">
    <source>
        <dbReference type="EMBL" id="MDI9242795.1"/>
    </source>
</evidence>
<organism evidence="2 3">
    <name type="scientific">Fusibacillus kribbianus</name>
    <dbReference type="NCBI Taxonomy" id="3044208"/>
    <lineage>
        <taxon>Bacteria</taxon>
        <taxon>Bacillati</taxon>
        <taxon>Bacillota</taxon>
        <taxon>Clostridia</taxon>
        <taxon>Lachnospirales</taxon>
        <taxon>Lachnospiraceae</taxon>
        <taxon>Fusibacillus</taxon>
    </lineage>
</organism>
<evidence type="ECO:0000256" key="1">
    <source>
        <dbReference type="SAM" id="Phobius"/>
    </source>
</evidence>
<dbReference type="Proteomes" id="UP001300383">
    <property type="component" value="Unassembled WGS sequence"/>
</dbReference>
<dbReference type="AlphaFoldDB" id="A0AAP4BB86"/>
<gene>
    <name evidence="2" type="ORF">QJ036_09985</name>
</gene>
<keyword evidence="1" id="KW-0812">Transmembrane</keyword>
<protein>
    <submittedName>
        <fullName evidence="2">Uncharacterized protein</fullName>
    </submittedName>
</protein>
<dbReference type="EMBL" id="JASGBQ010000018">
    <property type="protein sequence ID" value="MDI9242795.1"/>
    <property type="molecule type" value="Genomic_DNA"/>
</dbReference>
<feature type="transmembrane region" description="Helical" evidence="1">
    <location>
        <begin position="6"/>
        <end position="25"/>
    </location>
</feature>
<keyword evidence="1" id="KW-1133">Transmembrane helix</keyword>
<comment type="caution">
    <text evidence="2">The sequence shown here is derived from an EMBL/GenBank/DDBJ whole genome shotgun (WGS) entry which is preliminary data.</text>
</comment>
<reference evidence="2 3" key="1">
    <citation type="submission" date="2023-05" db="EMBL/GenBank/DDBJ databases">
        <title>[ruminococcus] sp. nov., isolated from a pig farm feces dump.</title>
        <authorList>
            <person name="Chang Y.-H."/>
        </authorList>
    </citation>
    <scope>NUCLEOTIDE SEQUENCE [LARGE SCALE GENOMIC DNA]</scope>
    <source>
        <strain evidence="2 3">YH-rum2234</strain>
    </source>
</reference>
<evidence type="ECO:0000313" key="3">
    <source>
        <dbReference type="Proteomes" id="UP001300383"/>
    </source>
</evidence>
<accession>A0AAP4BB86</accession>
<keyword evidence="1" id="KW-0472">Membrane</keyword>
<proteinExistence type="predicted"/>
<name>A0AAP4BB86_9FIRM</name>
<keyword evidence="3" id="KW-1185">Reference proteome</keyword>
<dbReference type="RefSeq" id="WP_283231237.1">
    <property type="nucleotide sequence ID" value="NZ_JASGBQ010000018.1"/>
</dbReference>
<sequence>MCKGKNILGKLLAVSALAGGAILLISKLKKEKKDTYSEDCFCDDDCSECDESDCCDNASRNYVPLSHGQEEAVSEEKEEASVAEESEPAEECCCDDSDCCCECDDAEETEADSTVSEEKADE</sequence>